<name>A0A0K2UXV2_LEPSM</name>
<dbReference type="EMBL" id="HACA01025180">
    <property type="protein sequence ID" value="CDW42541.1"/>
    <property type="molecule type" value="Transcribed_RNA"/>
</dbReference>
<protein>
    <submittedName>
        <fullName evidence="1">Uncharacterized protein</fullName>
    </submittedName>
</protein>
<evidence type="ECO:0000313" key="1">
    <source>
        <dbReference type="EMBL" id="CDW42541.1"/>
    </source>
</evidence>
<proteinExistence type="predicted"/>
<reference evidence="1" key="1">
    <citation type="submission" date="2014-05" db="EMBL/GenBank/DDBJ databases">
        <authorList>
            <person name="Chronopoulou M."/>
        </authorList>
    </citation>
    <scope>NUCLEOTIDE SEQUENCE</scope>
    <source>
        <tissue evidence="1">Whole organism</tissue>
    </source>
</reference>
<accession>A0A0K2UXV2</accession>
<dbReference type="AlphaFoldDB" id="A0A0K2UXV2"/>
<sequence length="77" mass="9140">TIPNCCNRHETPPKAVNERPSLFNHSILINFLFLFSKVDKTRESQHRDPHKHHKHSQFLVNLLHREEKTLETSKMSN</sequence>
<organism evidence="1">
    <name type="scientific">Lepeophtheirus salmonis</name>
    <name type="common">Salmon louse</name>
    <name type="synonym">Caligus salmonis</name>
    <dbReference type="NCBI Taxonomy" id="72036"/>
    <lineage>
        <taxon>Eukaryota</taxon>
        <taxon>Metazoa</taxon>
        <taxon>Ecdysozoa</taxon>
        <taxon>Arthropoda</taxon>
        <taxon>Crustacea</taxon>
        <taxon>Multicrustacea</taxon>
        <taxon>Hexanauplia</taxon>
        <taxon>Copepoda</taxon>
        <taxon>Siphonostomatoida</taxon>
        <taxon>Caligidae</taxon>
        <taxon>Lepeophtheirus</taxon>
    </lineage>
</organism>
<feature type="non-terminal residue" evidence="1">
    <location>
        <position position="1"/>
    </location>
</feature>